<name>A0A8J5SCS3_ZIZPA</name>
<reference evidence="2" key="2">
    <citation type="submission" date="2021-02" db="EMBL/GenBank/DDBJ databases">
        <authorList>
            <person name="Kimball J.A."/>
            <person name="Haas M.W."/>
            <person name="Macchietto M."/>
            <person name="Kono T."/>
            <person name="Duquette J."/>
            <person name="Shao M."/>
        </authorList>
    </citation>
    <scope>NUCLEOTIDE SEQUENCE</scope>
    <source>
        <tissue evidence="2">Fresh leaf tissue</tissue>
    </source>
</reference>
<reference evidence="2" key="1">
    <citation type="journal article" date="2021" name="bioRxiv">
        <title>Whole Genome Assembly and Annotation of Northern Wild Rice, Zizania palustris L., Supports a Whole Genome Duplication in the Zizania Genus.</title>
        <authorList>
            <person name="Haas M."/>
            <person name="Kono T."/>
            <person name="Macchietto M."/>
            <person name="Millas R."/>
            <person name="McGilp L."/>
            <person name="Shao M."/>
            <person name="Duquette J."/>
            <person name="Hirsch C.N."/>
            <person name="Kimball J."/>
        </authorList>
    </citation>
    <scope>NUCLEOTIDE SEQUENCE</scope>
    <source>
        <tissue evidence="2">Fresh leaf tissue</tissue>
    </source>
</reference>
<keyword evidence="3" id="KW-1185">Reference proteome</keyword>
<comment type="caution">
    <text evidence="2">The sequence shown here is derived from an EMBL/GenBank/DDBJ whole genome shotgun (WGS) entry which is preliminary data.</text>
</comment>
<dbReference type="EMBL" id="JAAALK010000283">
    <property type="protein sequence ID" value="KAG8073272.1"/>
    <property type="molecule type" value="Genomic_DNA"/>
</dbReference>
<dbReference type="EMBL" id="JAAALK010000283">
    <property type="protein sequence ID" value="KAG8073271.1"/>
    <property type="molecule type" value="Genomic_DNA"/>
</dbReference>
<dbReference type="AlphaFoldDB" id="A0A8J5SCS3"/>
<accession>A0A8J5SCS3</accession>
<evidence type="ECO:0000256" key="1">
    <source>
        <dbReference type="SAM" id="MobiDB-lite"/>
    </source>
</evidence>
<organism evidence="2 3">
    <name type="scientific">Zizania palustris</name>
    <name type="common">Northern wild rice</name>
    <dbReference type="NCBI Taxonomy" id="103762"/>
    <lineage>
        <taxon>Eukaryota</taxon>
        <taxon>Viridiplantae</taxon>
        <taxon>Streptophyta</taxon>
        <taxon>Embryophyta</taxon>
        <taxon>Tracheophyta</taxon>
        <taxon>Spermatophyta</taxon>
        <taxon>Magnoliopsida</taxon>
        <taxon>Liliopsida</taxon>
        <taxon>Poales</taxon>
        <taxon>Poaceae</taxon>
        <taxon>BOP clade</taxon>
        <taxon>Oryzoideae</taxon>
        <taxon>Oryzeae</taxon>
        <taxon>Zizaniinae</taxon>
        <taxon>Zizania</taxon>
    </lineage>
</organism>
<feature type="region of interest" description="Disordered" evidence="1">
    <location>
        <begin position="1"/>
        <end position="22"/>
    </location>
</feature>
<protein>
    <submittedName>
        <fullName evidence="2">Uncharacterized protein</fullName>
    </submittedName>
</protein>
<evidence type="ECO:0000313" key="2">
    <source>
        <dbReference type="EMBL" id="KAG8073271.1"/>
    </source>
</evidence>
<proteinExistence type="predicted"/>
<gene>
    <name evidence="2" type="ORF">GUJ93_ZPchr0006g43838</name>
</gene>
<dbReference type="Proteomes" id="UP000729402">
    <property type="component" value="Unassembled WGS sequence"/>
</dbReference>
<sequence length="145" mass="15963">MATVPDKPSSSPAAPPACRSSRDGDGVIHFSEAALLCPRWRRPRNLELPVGCSLQAMFTAFSPRPAAGPTRIGLADERLILRSLNCQGIILYNCAMLLSDMFLKYASWFICSILEGIVVDLFADGKIIPQLQEVNFMSSLSIHFY</sequence>
<evidence type="ECO:0000313" key="3">
    <source>
        <dbReference type="Proteomes" id="UP000729402"/>
    </source>
</evidence>